<keyword evidence="3" id="KW-1185">Reference proteome</keyword>
<dbReference type="AlphaFoldDB" id="A0A7R9BEV9"/>
<sequence length="229" mass="24752">MVSETKKVSSYREERVRSSSVGPSSNKPGYGNTLERIKTSGRNPDWNRHLDQLLDELQTSINHPSSLQRSDGISPGSLYGALTTPSSPSTALTTLTTNGFGPSDNDKITSHVREEYTSPDKKKHTFKESYDFHGSGGGPSFPLRIFEINLAFFLGVASRSSNAILPFSSTAAFTAAKMAANVAAVKAAVDENGGIALDDLEATLRKNAKLISKILREKLGCNKKGRLIF</sequence>
<organism evidence="2">
    <name type="scientific">Notodromas monacha</name>
    <dbReference type="NCBI Taxonomy" id="399045"/>
    <lineage>
        <taxon>Eukaryota</taxon>
        <taxon>Metazoa</taxon>
        <taxon>Ecdysozoa</taxon>
        <taxon>Arthropoda</taxon>
        <taxon>Crustacea</taxon>
        <taxon>Oligostraca</taxon>
        <taxon>Ostracoda</taxon>
        <taxon>Podocopa</taxon>
        <taxon>Podocopida</taxon>
        <taxon>Cypridocopina</taxon>
        <taxon>Cypridoidea</taxon>
        <taxon>Cyprididae</taxon>
        <taxon>Notodromas</taxon>
    </lineage>
</organism>
<accession>A0A7R9BEV9</accession>
<proteinExistence type="predicted"/>
<protein>
    <submittedName>
        <fullName evidence="2">Uncharacterized protein</fullName>
    </submittedName>
</protein>
<reference evidence="2" key="1">
    <citation type="submission" date="2020-11" db="EMBL/GenBank/DDBJ databases">
        <authorList>
            <person name="Tran Van P."/>
        </authorList>
    </citation>
    <scope>NUCLEOTIDE SEQUENCE</scope>
</reference>
<feature type="region of interest" description="Disordered" evidence="1">
    <location>
        <begin position="1"/>
        <end position="44"/>
    </location>
</feature>
<feature type="compositionally biased region" description="Basic and acidic residues" evidence="1">
    <location>
        <begin position="1"/>
        <end position="17"/>
    </location>
</feature>
<evidence type="ECO:0000313" key="2">
    <source>
        <dbReference type="EMBL" id="CAD7273874.1"/>
    </source>
</evidence>
<evidence type="ECO:0000313" key="3">
    <source>
        <dbReference type="Proteomes" id="UP000678499"/>
    </source>
</evidence>
<feature type="compositionally biased region" description="Low complexity" evidence="1">
    <location>
        <begin position="81"/>
        <end position="97"/>
    </location>
</feature>
<gene>
    <name evidence="2" type="ORF">NMOB1V02_LOCUS1743</name>
</gene>
<dbReference type="EMBL" id="CAJPEX010000183">
    <property type="protein sequence ID" value="CAG0914026.1"/>
    <property type="molecule type" value="Genomic_DNA"/>
</dbReference>
<evidence type="ECO:0000256" key="1">
    <source>
        <dbReference type="SAM" id="MobiDB-lite"/>
    </source>
</evidence>
<feature type="region of interest" description="Disordered" evidence="1">
    <location>
        <begin position="63"/>
        <end position="108"/>
    </location>
</feature>
<dbReference type="EMBL" id="OA882220">
    <property type="protein sequence ID" value="CAD7273874.1"/>
    <property type="molecule type" value="Genomic_DNA"/>
</dbReference>
<name>A0A7R9BEV9_9CRUS</name>
<dbReference type="Proteomes" id="UP000678499">
    <property type="component" value="Unassembled WGS sequence"/>
</dbReference>